<dbReference type="EMBL" id="JBBHLL010000107">
    <property type="protein sequence ID" value="KAK7816002.1"/>
    <property type="molecule type" value="Genomic_DNA"/>
</dbReference>
<organism evidence="1 2">
    <name type="scientific">Myodes glareolus</name>
    <name type="common">Bank vole</name>
    <name type="synonym">Clethrionomys glareolus</name>
    <dbReference type="NCBI Taxonomy" id="447135"/>
    <lineage>
        <taxon>Eukaryota</taxon>
        <taxon>Metazoa</taxon>
        <taxon>Chordata</taxon>
        <taxon>Craniata</taxon>
        <taxon>Vertebrata</taxon>
        <taxon>Euteleostomi</taxon>
        <taxon>Mammalia</taxon>
        <taxon>Eutheria</taxon>
        <taxon>Euarchontoglires</taxon>
        <taxon>Glires</taxon>
        <taxon>Rodentia</taxon>
        <taxon>Myomorpha</taxon>
        <taxon>Muroidea</taxon>
        <taxon>Cricetidae</taxon>
        <taxon>Arvicolinae</taxon>
        <taxon>Myodes</taxon>
    </lineage>
</organism>
<evidence type="ECO:0000313" key="2">
    <source>
        <dbReference type="Proteomes" id="UP001488838"/>
    </source>
</evidence>
<comment type="caution">
    <text evidence="1">The sequence shown here is derived from an EMBL/GenBank/DDBJ whole genome shotgun (WGS) entry which is preliminary data.</text>
</comment>
<dbReference type="AlphaFoldDB" id="A0AAW0IP61"/>
<protein>
    <submittedName>
        <fullName evidence="1">Uncharacterized protein</fullName>
    </submittedName>
</protein>
<proteinExistence type="predicted"/>
<gene>
    <name evidence="1" type="ORF">U0070_014215</name>
</gene>
<keyword evidence="2" id="KW-1185">Reference proteome</keyword>
<reference evidence="1 2" key="1">
    <citation type="journal article" date="2023" name="bioRxiv">
        <title>Conserved and derived expression patterns and positive selection on dental genes reveal complex evolutionary context of ever-growing rodent molars.</title>
        <authorList>
            <person name="Calamari Z.T."/>
            <person name="Song A."/>
            <person name="Cohen E."/>
            <person name="Akter M."/>
            <person name="Roy R.D."/>
            <person name="Hallikas O."/>
            <person name="Christensen M.M."/>
            <person name="Li P."/>
            <person name="Marangoni P."/>
            <person name="Jernvall J."/>
            <person name="Klein O.D."/>
        </authorList>
    </citation>
    <scope>NUCLEOTIDE SEQUENCE [LARGE SCALE GENOMIC DNA]</scope>
    <source>
        <strain evidence="1">V071</strain>
    </source>
</reference>
<sequence>MELLAEKMENQRKEHRPWAAALAALQRTPRYLESNCSTFPSSPLAFQCTSTLWGKELTLMDVGSACSRDPELCLSSKSFSLGMRFLSNLLCFQLLTPQQGREPGKQFGSLRRRKELIHKQPRCSVAPCFGHPQLTPAAMKQVALMVDGEVPIRRDCHSGIVNSLGRSASCTWRAFHP</sequence>
<accession>A0AAW0IP61</accession>
<name>A0AAW0IP61_MYOGA</name>
<evidence type="ECO:0000313" key="1">
    <source>
        <dbReference type="EMBL" id="KAK7816002.1"/>
    </source>
</evidence>
<dbReference type="Proteomes" id="UP001488838">
    <property type="component" value="Unassembled WGS sequence"/>
</dbReference>